<dbReference type="GO" id="GO:0046081">
    <property type="term" value="P:dUTP catabolic process"/>
    <property type="evidence" value="ECO:0007669"/>
    <property type="project" value="TreeGrafter"/>
</dbReference>
<dbReference type="InterPro" id="IPR011551">
    <property type="entry name" value="NTP_PyrPHydrolase_MazG"/>
</dbReference>
<evidence type="ECO:0000259" key="1">
    <source>
        <dbReference type="Pfam" id="PF03819"/>
    </source>
</evidence>
<gene>
    <name evidence="2" type="ORF">A2438_04960</name>
</gene>
<dbReference type="GO" id="GO:0006203">
    <property type="term" value="P:dGTP catabolic process"/>
    <property type="evidence" value="ECO:0007669"/>
    <property type="project" value="TreeGrafter"/>
</dbReference>
<protein>
    <recommendedName>
        <fullName evidence="1">NTP pyrophosphohydrolase MazG-like domain-containing protein</fullName>
    </recommendedName>
</protein>
<dbReference type="AlphaFoldDB" id="A0A1F4U4P2"/>
<name>A0A1F4U4P2_UNCSA</name>
<evidence type="ECO:0000313" key="2">
    <source>
        <dbReference type="EMBL" id="OGC39849.1"/>
    </source>
</evidence>
<comment type="caution">
    <text evidence="2">The sequence shown here is derived from an EMBL/GenBank/DDBJ whole genome shotgun (WGS) entry which is preliminary data.</text>
</comment>
<dbReference type="Proteomes" id="UP000179242">
    <property type="component" value="Unassembled WGS sequence"/>
</dbReference>
<dbReference type="GO" id="GO:0047429">
    <property type="term" value="F:nucleoside triphosphate diphosphatase activity"/>
    <property type="evidence" value="ECO:0007669"/>
    <property type="project" value="TreeGrafter"/>
</dbReference>
<proteinExistence type="predicted"/>
<feature type="domain" description="NTP pyrophosphohydrolase MazG-like" evidence="1">
    <location>
        <begin position="24"/>
        <end position="94"/>
    </location>
</feature>
<dbReference type="GO" id="GO:0006950">
    <property type="term" value="P:response to stress"/>
    <property type="evidence" value="ECO:0007669"/>
    <property type="project" value="UniProtKB-ARBA"/>
</dbReference>
<dbReference type="Gene3D" id="1.10.287.1080">
    <property type="entry name" value="MazG-like"/>
    <property type="match status" value="1"/>
</dbReference>
<dbReference type="PANTHER" id="PTHR30522:SF0">
    <property type="entry name" value="NUCLEOSIDE TRIPHOSPHATE PYROPHOSPHOHYDROLASE"/>
    <property type="match status" value="1"/>
</dbReference>
<dbReference type="GO" id="GO:0046052">
    <property type="term" value="P:UTP catabolic process"/>
    <property type="evidence" value="ECO:0007669"/>
    <property type="project" value="TreeGrafter"/>
</dbReference>
<reference evidence="2 3" key="1">
    <citation type="journal article" date="2016" name="Nat. Commun.">
        <title>Thousands of microbial genomes shed light on interconnected biogeochemical processes in an aquifer system.</title>
        <authorList>
            <person name="Anantharaman K."/>
            <person name="Brown C.T."/>
            <person name="Hug L.A."/>
            <person name="Sharon I."/>
            <person name="Castelle C.J."/>
            <person name="Probst A.J."/>
            <person name="Thomas B.C."/>
            <person name="Singh A."/>
            <person name="Wilkins M.J."/>
            <person name="Karaoz U."/>
            <person name="Brodie E.L."/>
            <person name="Williams K.H."/>
            <person name="Hubbard S.S."/>
            <person name="Banfield J.F."/>
        </authorList>
    </citation>
    <scope>NUCLEOTIDE SEQUENCE [LARGE SCALE GENOMIC DNA]</scope>
</reference>
<sequence length="120" mass="14270">MKEFDRLVEVVNRLRKECPWDREQTHESLKPYMREELNEALEAIDSKDPEKMKDELGDQLLHIIMHAAISNDFTIEDIIKNITDKMVRRHPHVFADGTAKTKEEVLKKWKEIKRSEKGEK</sequence>
<dbReference type="GO" id="GO:0046047">
    <property type="term" value="P:TTP catabolic process"/>
    <property type="evidence" value="ECO:0007669"/>
    <property type="project" value="TreeGrafter"/>
</dbReference>
<dbReference type="PANTHER" id="PTHR30522">
    <property type="entry name" value="NUCLEOSIDE TRIPHOSPHATE PYROPHOSPHOHYDROLASE"/>
    <property type="match status" value="1"/>
</dbReference>
<dbReference type="Pfam" id="PF03819">
    <property type="entry name" value="MazG"/>
    <property type="match status" value="1"/>
</dbReference>
<organism evidence="2 3">
    <name type="scientific">candidate division WOR-1 bacterium RIFOXYC2_FULL_46_14</name>
    <dbReference type="NCBI Taxonomy" id="1802587"/>
    <lineage>
        <taxon>Bacteria</taxon>
        <taxon>Bacillati</taxon>
        <taxon>Saganbacteria</taxon>
    </lineage>
</organism>
<dbReference type="GO" id="GO:0046061">
    <property type="term" value="P:dATP catabolic process"/>
    <property type="evidence" value="ECO:0007669"/>
    <property type="project" value="TreeGrafter"/>
</dbReference>
<dbReference type="FunFam" id="1.10.287.1080:FF:000001">
    <property type="entry name" value="Nucleoside triphosphate pyrophosphohydrolase"/>
    <property type="match status" value="1"/>
</dbReference>
<dbReference type="InterPro" id="IPR004518">
    <property type="entry name" value="MazG-like_dom"/>
</dbReference>
<dbReference type="SUPFAM" id="SSF101386">
    <property type="entry name" value="all-alpha NTP pyrophosphatases"/>
    <property type="match status" value="1"/>
</dbReference>
<dbReference type="CDD" id="cd11528">
    <property type="entry name" value="NTP-PPase_MazG_Nterm"/>
    <property type="match status" value="1"/>
</dbReference>
<dbReference type="InterPro" id="IPR048015">
    <property type="entry name" value="NTP-PPase_MazG-like_N"/>
</dbReference>
<accession>A0A1F4U4P2</accession>
<evidence type="ECO:0000313" key="3">
    <source>
        <dbReference type="Proteomes" id="UP000179242"/>
    </source>
</evidence>
<dbReference type="EMBL" id="MEUJ01000005">
    <property type="protein sequence ID" value="OGC39849.1"/>
    <property type="molecule type" value="Genomic_DNA"/>
</dbReference>
<dbReference type="GO" id="GO:0046076">
    <property type="term" value="P:dTTP catabolic process"/>
    <property type="evidence" value="ECO:0007669"/>
    <property type="project" value="TreeGrafter"/>
</dbReference>